<dbReference type="PANTHER" id="PTHR35004:SF6">
    <property type="entry name" value="TRANSPOSASE"/>
    <property type="match status" value="1"/>
</dbReference>
<dbReference type="GO" id="GO:0003677">
    <property type="term" value="F:DNA binding"/>
    <property type="evidence" value="ECO:0007669"/>
    <property type="project" value="UniProtKB-KW"/>
</dbReference>
<reference evidence="5 6" key="1">
    <citation type="submission" date="2014-07" db="EMBL/GenBank/DDBJ databases">
        <title>Methanogenic archaea and the global carbon cycle.</title>
        <authorList>
            <person name="Henriksen J.R."/>
            <person name="Luke J."/>
            <person name="Reinhart S."/>
            <person name="Benedict M.N."/>
            <person name="Youngblut N.D."/>
            <person name="Metcalf M.E."/>
            <person name="Whitaker R.J."/>
            <person name="Metcalf W.W."/>
        </authorList>
    </citation>
    <scope>NUCLEOTIDE SEQUENCE [LARGE SCALE GENOMIC DNA]</scope>
    <source>
        <strain evidence="5 6">Z-761</strain>
    </source>
</reference>
<accession>A0A0E3LGR4</accession>
<feature type="domain" description="HTH IS21-type" evidence="4">
    <location>
        <begin position="5"/>
        <end position="67"/>
    </location>
</feature>
<dbReference type="GO" id="GO:0006310">
    <property type="term" value="P:DNA recombination"/>
    <property type="evidence" value="ECO:0007669"/>
    <property type="project" value="UniProtKB-KW"/>
</dbReference>
<dbReference type="EMBL" id="CP009520">
    <property type="protein sequence ID" value="AKB42976.1"/>
    <property type="molecule type" value="Genomic_DNA"/>
</dbReference>
<evidence type="ECO:0000256" key="2">
    <source>
        <dbReference type="ARBA" id="ARBA00023125"/>
    </source>
</evidence>
<dbReference type="HOGENOM" id="CLU_020626_7_1_2"/>
<evidence type="ECO:0000256" key="1">
    <source>
        <dbReference type="ARBA" id="ARBA00022578"/>
    </source>
</evidence>
<keyword evidence="3" id="KW-0233">DNA recombination</keyword>
<gene>
    <name evidence="5" type="ORF">MSVAZ_0707</name>
</gene>
<name>A0A0E3LGR4_9EURY</name>
<evidence type="ECO:0000259" key="4">
    <source>
        <dbReference type="PROSITE" id="PS50531"/>
    </source>
</evidence>
<keyword evidence="1" id="KW-0815">Transposition</keyword>
<dbReference type="PANTHER" id="PTHR35004">
    <property type="entry name" value="TRANSPOSASE RV3428C-RELATED"/>
    <property type="match status" value="1"/>
</dbReference>
<dbReference type="Proteomes" id="UP000033096">
    <property type="component" value="Chromosome"/>
</dbReference>
<dbReference type="AlphaFoldDB" id="A0A0E3LGR4"/>
<keyword evidence="2" id="KW-0238">DNA-binding</keyword>
<dbReference type="PROSITE" id="PS50531">
    <property type="entry name" value="HTH_IS21"/>
    <property type="match status" value="1"/>
</dbReference>
<sequence>MLKTEEWLLMRDLYSQGFCISEIARQINHDRKTVRKYLNLKMQPEPYKCLTRPSKLDPYKPYILKRIYEDSCASACLYCEIQNMSFDGGETIVTDFVKTPYKSTKTTRFLLLLFITRFLTNVLGEDSSVRRPKNILKLK</sequence>
<dbReference type="InterPro" id="IPR017894">
    <property type="entry name" value="HTH_IS21_transposase_type"/>
</dbReference>
<organism evidence="5 6">
    <name type="scientific">Methanosarcina vacuolata Z-761</name>
    <dbReference type="NCBI Taxonomy" id="1434123"/>
    <lineage>
        <taxon>Archaea</taxon>
        <taxon>Methanobacteriati</taxon>
        <taxon>Methanobacteriota</taxon>
        <taxon>Stenosarchaea group</taxon>
        <taxon>Methanomicrobia</taxon>
        <taxon>Methanosarcinales</taxon>
        <taxon>Methanosarcinaceae</taxon>
        <taxon>Methanosarcina</taxon>
    </lineage>
</organism>
<dbReference type="GO" id="GO:0032196">
    <property type="term" value="P:transposition"/>
    <property type="evidence" value="ECO:0007669"/>
    <property type="project" value="UniProtKB-KW"/>
</dbReference>
<keyword evidence="6" id="KW-1185">Reference proteome</keyword>
<dbReference type="KEGG" id="mvc:MSVAZ_0707"/>
<evidence type="ECO:0000313" key="6">
    <source>
        <dbReference type="Proteomes" id="UP000033096"/>
    </source>
</evidence>
<evidence type="ECO:0000256" key="3">
    <source>
        <dbReference type="ARBA" id="ARBA00023172"/>
    </source>
</evidence>
<protein>
    <submittedName>
        <fullName evidence="5">Mobile element protein</fullName>
    </submittedName>
</protein>
<dbReference type="Gene3D" id="1.10.10.60">
    <property type="entry name" value="Homeodomain-like"/>
    <property type="match status" value="1"/>
</dbReference>
<dbReference type="PATRIC" id="fig|1434123.4.peg.810"/>
<dbReference type="SUPFAM" id="SSF109709">
    <property type="entry name" value="KorB DNA-binding domain-like"/>
    <property type="match status" value="1"/>
</dbReference>
<proteinExistence type="predicted"/>
<evidence type="ECO:0000313" key="5">
    <source>
        <dbReference type="EMBL" id="AKB42976.1"/>
    </source>
</evidence>